<accession>A0A915L2X3</accession>
<dbReference type="Proteomes" id="UP000887565">
    <property type="component" value="Unplaced"/>
</dbReference>
<sequence>NSSFVSNAKLATCIRNYDLSRSIVESVANFKFDFKFQKSMIKLLIETRKVYNLKAITKMINGFSIDTVISKSHKLNSYLRQFFPGLSYSLKFKDDSAIIEACNNLTT</sequence>
<name>A0A915L2X3_ROMCU</name>
<dbReference type="WBParaSite" id="nRc.2.0.1.t44113-RA">
    <property type="protein sequence ID" value="nRc.2.0.1.t44113-RA"/>
    <property type="gene ID" value="nRc.2.0.1.g44113"/>
</dbReference>
<keyword evidence="1" id="KW-1185">Reference proteome</keyword>
<dbReference type="AlphaFoldDB" id="A0A915L2X3"/>
<organism evidence="1 2">
    <name type="scientific">Romanomermis culicivorax</name>
    <name type="common">Nematode worm</name>
    <dbReference type="NCBI Taxonomy" id="13658"/>
    <lineage>
        <taxon>Eukaryota</taxon>
        <taxon>Metazoa</taxon>
        <taxon>Ecdysozoa</taxon>
        <taxon>Nematoda</taxon>
        <taxon>Enoplea</taxon>
        <taxon>Dorylaimia</taxon>
        <taxon>Mermithida</taxon>
        <taxon>Mermithoidea</taxon>
        <taxon>Mermithidae</taxon>
        <taxon>Romanomermis</taxon>
    </lineage>
</organism>
<evidence type="ECO:0000313" key="1">
    <source>
        <dbReference type="Proteomes" id="UP000887565"/>
    </source>
</evidence>
<evidence type="ECO:0000313" key="2">
    <source>
        <dbReference type="WBParaSite" id="nRc.2.0.1.t44113-RA"/>
    </source>
</evidence>
<proteinExistence type="predicted"/>
<protein>
    <submittedName>
        <fullName evidence="2">Uncharacterized protein</fullName>
    </submittedName>
</protein>
<reference evidence="2" key="1">
    <citation type="submission" date="2022-11" db="UniProtKB">
        <authorList>
            <consortium name="WormBaseParasite"/>
        </authorList>
    </citation>
    <scope>IDENTIFICATION</scope>
</reference>